<accession>A0AAV7PFL2</accession>
<evidence type="ECO:0000313" key="2">
    <source>
        <dbReference type="EMBL" id="KAJ1124528.1"/>
    </source>
</evidence>
<evidence type="ECO:0000313" key="3">
    <source>
        <dbReference type="Proteomes" id="UP001066276"/>
    </source>
</evidence>
<evidence type="ECO:0000256" key="1">
    <source>
        <dbReference type="SAM" id="MobiDB-lite"/>
    </source>
</evidence>
<organism evidence="2 3">
    <name type="scientific">Pleurodeles waltl</name>
    <name type="common">Iberian ribbed newt</name>
    <dbReference type="NCBI Taxonomy" id="8319"/>
    <lineage>
        <taxon>Eukaryota</taxon>
        <taxon>Metazoa</taxon>
        <taxon>Chordata</taxon>
        <taxon>Craniata</taxon>
        <taxon>Vertebrata</taxon>
        <taxon>Euteleostomi</taxon>
        <taxon>Amphibia</taxon>
        <taxon>Batrachia</taxon>
        <taxon>Caudata</taxon>
        <taxon>Salamandroidea</taxon>
        <taxon>Salamandridae</taxon>
        <taxon>Pleurodelinae</taxon>
        <taxon>Pleurodeles</taxon>
    </lineage>
</organism>
<protein>
    <submittedName>
        <fullName evidence="2">Uncharacterized protein</fullName>
    </submittedName>
</protein>
<dbReference type="EMBL" id="JANPWB010000011">
    <property type="protein sequence ID" value="KAJ1124528.1"/>
    <property type="molecule type" value="Genomic_DNA"/>
</dbReference>
<proteinExistence type="predicted"/>
<reference evidence="2" key="1">
    <citation type="journal article" date="2022" name="bioRxiv">
        <title>Sequencing and chromosome-scale assembly of the giantPleurodeles waltlgenome.</title>
        <authorList>
            <person name="Brown T."/>
            <person name="Elewa A."/>
            <person name="Iarovenko S."/>
            <person name="Subramanian E."/>
            <person name="Araus A.J."/>
            <person name="Petzold A."/>
            <person name="Susuki M."/>
            <person name="Suzuki K.-i.T."/>
            <person name="Hayashi T."/>
            <person name="Toyoda A."/>
            <person name="Oliveira C."/>
            <person name="Osipova E."/>
            <person name="Leigh N.D."/>
            <person name="Simon A."/>
            <person name="Yun M.H."/>
        </authorList>
    </citation>
    <scope>NUCLEOTIDE SEQUENCE</scope>
    <source>
        <strain evidence="2">20211129_DDA</strain>
        <tissue evidence="2">Liver</tissue>
    </source>
</reference>
<feature type="compositionally biased region" description="Low complexity" evidence="1">
    <location>
        <begin position="74"/>
        <end position="83"/>
    </location>
</feature>
<keyword evidence="3" id="KW-1185">Reference proteome</keyword>
<dbReference type="AlphaFoldDB" id="A0AAV7PFL2"/>
<sequence length="122" mass="12894">MPNCRLSTEGGRVGSHKQELAKTAPQKSGPERRLRPVSDTPGGTKDTEKRCPHLPQCRDNPTPGAGKAPGGRRPGPASVSPGGTKDAEKCSRLHQCKGRARPRGTWTPINSQSSHAGLKGIN</sequence>
<dbReference type="Proteomes" id="UP001066276">
    <property type="component" value="Chromosome 7"/>
</dbReference>
<comment type="caution">
    <text evidence="2">The sequence shown here is derived from an EMBL/GenBank/DDBJ whole genome shotgun (WGS) entry which is preliminary data.</text>
</comment>
<gene>
    <name evidence="2" type="ORF">NDU88_002979</name>
</gene>
<feature type="compositionally biased region" description="Basic residues" evidence="1">
    <location>
        <begin position="92"/>
        <end position="102"/>
    </location>
</feature>
<feature type="region of interest" description="Disordered" evidence="1">
    <location>
        <begin position="1"/>
        <end position="122"/>
    </location>
</feature>
<name>A0AAV7PFL2_PLEWA</name>